<dbReference type="STRING" id="1182543.W9XCQ1"/>
<name>W9XCQ1_9EURO</name>
<dbReference type="EMBL" id="AMGX01000014">
    <property type="protein sequence ID" value="EXJ68214.1"/>
    <property type="molecule type" value="Genomic_DNA"/>
</dbReference>
<keyword evidence="1" id="KW-1133">Transmembrane helix</keyword>
<keyword evidence="3" id="KW-1185">Reference proteome</keyword>
<evidence type="ECO:0008006" key="4">
    <source>
        <dbReference type="Google" id="ProtNLM"/>
    </source>
</evidence>
<dbReference type="SUPFAM" id="SSF53335">
    <property type="entry name" value="S-adenosyl-L-methionine-dependent methyltransferases"/>
    <property type="match status" value="1"/>
</dbReference>
<dbReference type="AlphaFoldDB" id="W9XCQ1"/>
<sequence>MAPTMLEYVQGMVFPPLFMGVSVSYFAITFLSNPLLPLSNFNSFKEKTFARLWLKYGPMYADQIPKGLPPLLAQSRGLVLDIGPGTGEQVKRFTHPENITAIYGVEPGVSMHDKLRDKAEQAGLAGKYHVLAATADLDAIIPQLIKAGLVQPDKTSSTDLQLFDEIVCVRVLCGVPDQAGTVADLYTLLKPGGRFVICEHVLNTHHWVARLAQRLYMSLGWKQLMGGCCLTRSTMDTLLKVAQAKDGGWAEAKVTVDDEYTPAMHVTGVLTKKK</sequence>
<dbReference type="PANTHER" id="PTHR45036">
    <property type="entry name" value="METHYLTRANSFERASE LIKE 7B"/>
    <property type="match status" value="1"/>
</dbReference>
<proteinExistence type="predicted"/>
<dbReference type="OrthoDB" id="540004at2759"/>
<evidence type="ECO:0000313" key="3">
    <source>
        <dbReference type="Proteomes" id="UP000019471"/>
    </source>
</evidence>
<evidence type="ECO:0000313" key="2">
    <source>
        <dbReference type="EMBL" id="EXJ68214.1"/>
    </source>
</evidence>
<gene>
    <name evidence="2" type="ORF">A1O5_08829</name>
</gene>
<dbReference type="Pfam" id="PF13489">
    <property type="entry name" value="Methyltransf_23"/>
    <property type="match status" value="1"/>
</dbReference>
<dbReference type="Proteomes" id="UP000019471">
    <property type="component" value="Unassembled WGS sequence"/>
</dbReference>
<keyword evidence="1" id="KW-0812">Transmembrane</keyword>
<dbReference type="RefSeq" id="XP_007747600.1">
    <property type="nucleotide sequence ID" value="XM_007749410.1"/>
</dbReference>
<evidence type="ECO:0000256" key="1">
    <source>
        <dbReference type="SAM" id="Phobius"/>
    </source>
</evidence>
<dbReference type="HOGENOM" id="CLU_037990_6_1_1"/>
<keyword evidence="1" id="KW-0472">Membrane</keyword>
<protein>
    <recommendedName>
        <fullName evidence="4">S-adenosyl-L-methionine-dependent methyltransferase</fullName>
    </recommendedName>
</protein>
<dbReference type="eggNOG" id="KOG4300">
    <property type="taxonomic scope" value="Eukaryota"/>
</dbReference>
<feature type="transmembrane region" description="Helical" evidence="1">
    <location>
        <begin position="12"/>
        <end position="36"/>
    </location>
</feature>
<dbReference type="InterPro" id="IPR052356">
    <property type="entry name" value="Thiol_S-MT"/>
</dbReference>
<dbReference type="CDD" id="cd02440">
    <property type="entry name" value="AdoMet_MTases"/>
    <property type="match status" value="1"/>
</dbReference>
<accession>W9XCQ1</accession>
<dbReference type="PANTHER" id="PTHR45036:SF1">
    <property type="entry name" value="METHYLTRANSFERASE LIKE 7A"/>
    <property type="match status" value="1"/>
</dbReference>
<comment type="caution">
    <text evidence="2">The sequence shown here is derived from an EMBL/GenBank/DDBJ whole genome shotgun (WGS) entry which is preliminary data.</text>
</comment>
<dbReference type="Gene3D" id="3.40.50.150">
    <property type="entry name" value="Vaccinia Virus protein VP39"/>
    <property type="match status" value="1"/>
</dbReference>
<organism evidence="2 3">
    <name type="scientific">Cladophialophora psammophila CBS 110553</name>
    <dbReference type="NCBI Taxonomy" id="1182543"/>
    <lineage>
        <taxon>Eukaryota</taxon>
        <taxon>Fungi</taxon>
        <taxon>Dikarya</taxon>
        <taxon>Ascomycota</taxon>
        <taxon>Pezizomycotina</taxon>
        <taxon>Eurotiomycetes</taxon>
        <taxon>Chaetothyriomycetidae</taxon>
        <taxon>Chaetothyriales</taxon>
        <taxon>Herpotrichiellaceae</taxon>
        <taxon>Cladophialophora</taxon>
    </lineage>
</organism>
<reference evidence="2 3" key="1">
    <citation type="submission" date="2013-03" db="EMBL/GenBank/DDBJ databases">
        <title>The Genome Sequence of Cladophialophora psammophila CBS 110553.</title>
        <authorList>
            <consortium name="The Broad Institute Genomics Platform"/>
            <person name="Cuomo C."/>
            <person name="de Hoog S."/>
            <person name="Gorbushina A."/>
            <person name="Walker B."/>
            <person name="Young S.K."/>
            <person name="Zeng Q."/>
            <person name="Gargeya S."/>
            <person name="Fitzgerald M."/>
            <person name="Haas B."/>
            <person name="Abouelleil A."/>
            <person name="Allen A.W."/>
            <person name="Alvarado L."/>
            <person name="Arachchi H.M."/>
            <person name="Berlin A.M."/>
            <person name="Chapman S.B."/>
            <person name="Gainer-Dewar J."/>
            <person name="Goldberg J."/>
            <person name="Griggs A."/>
            <person name="Gujja S."/>
            <person name="Hansen M."/>
            <person name="Howarth C."/>
            <person name="Imamovic A."/>
            <person name="Ireland A."/>
            <person name="Larimer J."/>
            <person name="McCowan C."/>
            <person name="Murphy C."/>
            <person name="Pearson M."/>
            <person name="Poon T.W."/>
            <person name="Priest M."/>
            <person name="Roberts A."/>
            <person name="Saif S."/>
            <person name="Shea T."/>
            <person name="Sisk P."/>
            <person name="Sykes S."/>
            <person name="Wortman J."/>
            <person name="Nusbaum C."/>
            <person name="Birren B."/>
        </authorList>
    </citation>
    <scope>NUCLEOTIDE SEQUENCE [LARGE SCALE GENOMIC DNA]</scope>
    <source>
        <strain evidence="2 3">CBS 110553</strain>
    </source>
</reference>
<dbReference type="GeneID" id="19193527"/>
<dbReference type="InterPro" id="IPR029063">
    <property type="entry name" value="SAM-dependent_MTases_sf"/>
</dbReference>